<proteinExistence type="inferred from homology"/>
<feature type="coiled-coil region" evidence="13">
    <location>
        <begin position="277"/>
        <end position="304"/>
    </location>
</feature>
<keyword evidence="11 12" id="KW-0687">Ribonucleoprotein</keyword>
<comment type="similarity">
    <text evidence="2 12">Belongs to the universal ribosomal protein uS19 family.</text>
</comment>
<dbReference type="AlphaFoldDB" id="A0A8H7VW97"/>
<evidence type="ECO:0000256" key="7">
    <source>
        <dbReference type="ARBA" id="ARBA00022980"/>
    </source>
</evidence>
<keyword evidence="8 15" id="KW-1133">Transmembrane helix</keyword>
<feature type="transmembrane region" description="Helical" evidence="15">
    <location>
        <begin position="462"/>
        <end position="482"/>
    </location>
</feature>
<dbReference type="EMBL" id="JAEPRE010000013">
    <property type="protein sequence ID" value="KAG2236811.1"/>
    <property type="molecule type" value="Genomic_DNA"/>
</dbReference>
<dbReference type="SUPFAM" id="SSF54570">
    <property type="entry name" value="Ribosomal protein S19"/>
    <property type="match status" value="1"/>
</dbReference>
<gene>
    <name evidence="17" type="ORF">INT48_006995</name>
</gene>
<evidence type="ECO:0000256" key="11">
    <source>
        <dbReference type="ARBA" id="ARBA00023274"/>
    </source>
</evidence>
<evidence type="ECO:0000256" key="12">
    <source>
        <dbReference type="RuleBase" id="RU003485"/>
    </source>
</evidence>
<feature type="transmembrane region" description="Helical" evidence="15">
    <location>
        <begin position="641"/>
        <end position="665"/>
    </location>
</feature>
<feature type="domain" description="Cation/H+ exchanger transmembrane" evidence="16">
    <location>
        <begin position="360"/>
        <end position="721"/>
    </location>
</feature>
<dbReference type="GO" id="GO:0015935">
    <property type="term" value="C:small ribosomal subunit"/>
    <property type="evidence" value="ECO:0007669"/>
    <property type="project" value="InterPro"/>
</dbReference>
<evidence type="ECO:0000313" key="17">
    <source>
        <dbReference type="EMBL" id="KAG2236811.1"/>
    </source>
</evidence>
<evidence type="ECO:0000256" key="3">
    <source>
        <dbReference type="ARBA" id="ARBA00022448"/>
    </source>
</evidence>
<dbReference type="InterPro" id="IPR005713">
    <property type="entry name" value="Ribosomal_uS19_euk/arc"/>
</dbReference>
<dbReference type="FunFam" id="3.30.860.10:FF:000002">
    <property type="entry name" value="40S ribosomal protein S15"/>
    <property type="match status" value="1"/>
</dbReference>
<feature type="transmembrane region" description="Helical" evidence="15">
    <location>
        <begin position="356"/>
        <end position="379"/>
    </location>
</feature>
<evidence type="ECO:0000256" key="5">
    <source>
        <dbReference type="ARBA" id="ARBA00022692"/>
    </source>
</evidence>
<comment type="subcellular location">
    <subcellularLocation>
        <location evidence="1">Membrane</location>
        <topology evidence="1">Multi-pass membrane protein</topology>
    </subcellularLocation>
</comment>
<evidence type="ECO:0000256" key="1">
    <source>
        <dbReference type="ARBA" id="ARBA00004141"/>
    </source>
</evidence>
<dbReference type="InterPro" id="IPR006153">
    <property type="entry name" value="Cation/H_exchanger_TM"/>
</dbReference>
<dbReference type="Pfam" id="PF00999">
    <property type="entry name" value="Na_H_Exchanger"/>
    <property type="match status" value="1"/>
</dbReference>
<feature type="transmembrane region" description="Helical" evidence="15">
    <location>
        <begin position="703"/>
        <end position="722"/>
    </location>
</feature>
<feature type="transmembrane region" description="Helical" evidence="15">
    <location>
        <begin position="563"/>
        <end position="579"/>
    </location>
</feature>
<dbReference type="PANTHER" id="PTHR16254">
    <property type="entry name" value="POTASSIUM/PROTON ANTIPORTER-RELATED"/>
    <property type="match status" value="1"/>
</dbReference>
<dbReference type="Gene3D" id="1.20.1530.20">
    <property type="match status" value="1"/>
</dbReference>
<organism evidence="17 18">
    <name type="scientific">Thamnidium elegans</name>
    <dbReference type="NCBI Taxonomy" id="101142"/>
    <lineage>
        <taxon>Eukaryota</taxon>
        <taxon>Fungi</taxon>
        <taxon>Fungi incertae sedis</taxon>
        <taxon>Mucoromycota</taxon>
        <taxon>Mucoromycotina</taxon>
        <taxon>Mucoromycetes</taxon>
        <taxon>Mucorales</taxon>
        <taxon>Mucorineae</taxon>
        <taxon>Mucoraceae</taxon>
        <taxon>Thamnidium</taxon>
    </lineage>
</organism>
<reference evidence="17" key="1">
    <citation type="submission" date="2021-01" db="EMBL/GenBank/DDBJ databases">
        <title>Metabolic potential, ecology and presence of endohyphal bacteria is reflected in genomic diversity of Mucoromycotina.</title>
        <authorList>
            <person name="Muszewska A."/>
            <person name="Okrasinska A."/>
            <person name="Steczkiewicz K."/>
            <person name="Drgas O."/>
            <person name="Orlowska M."/>
            <person name="Perlinska-Lenart U."/>
            <person name="Aleksandrzak-Piekarczyk T."/>
            <person name="Szatraj K."/>
            <person name="Zielenkiewicz U."/>
            <person name="Pilsyk S."/>
            <person name="Malc E."/>
            <person name="Mieczkowski P."/>
            <person name="Kruszewska J.S."/>
            <person name="Biernat P."/>
            <person name="Pawlowska J."/>
        </authorList>
    </citation>
    <scope>NUCLEOTIDE SEQUENCE</scope>
    <source>
        <strain evidence="17">WA0000018081</strain>
    </source>
</reference>
<evidence type="ECO:0000256" key="9">
    <source>
        <dbReference type="ARBA" id="ARBA00023065"/>
    </source>
</evidence>
<evidence type="ECO:0000256" key="10">
    <source>
        <dbReference type="ARBA" id="ARBA00023136"/>
    </source>
</evidence>
<feature type="compositionally biased region" description="Polar residues" evidence="14">
    <location>
        <begin position="250"/>
        <end position="270"/>
    </location>
</feature>
<evidence type="ECO:0000256" key="14">
    <source>
        <dbReference type="SAM" id="MobiDB-lite"/>
    </source>
</evidence>
<feature type="transmembrane region" description="Helical" evidence="15">
    <location>
        <begin position="399"/>
        <end position="420"/>
    </location>
</feature>
<feature type="transmembrane region" description="Helical" evidence="15">
    <location>
        <begin position="432"/>
        <end position="456"/>
    </location>
</feature>
<dbReference type="Gene3D" id="3.30.860.10">
    <property type="entry name" value="30s Ribosomal Protein S19, Chain A"/>
    <property type="match status" value="1"/>
</dbReference>
<keyword evidence="3" id="KW-0813">Transport</keyword>
<protein>
    <recommendedName>
        <fullName evidence="16">Cation/H+ exchanger transmembrane domain-containing protein</fullName>
    </recommendedName>
</protein>
<feature type="transmembrane region" description="Helical" evidence="15">
    <location>
        <begin position="489"/>
        <end position="511"/>
    </location>
</feature>
<keyword evidence="6" id="KW-0732">Signal</keyword>
<keyword evidence="7 12" id="KW-0689">Ribosomal protein</keyword>
<dbReference type="InterPro" id="IPR002222">
    <property type="entry name" value="Ribosomal_uS19"/>
</dbReference>
<evidence type="ECO:0000256" key="13">
    <source>
        <dbReference type="SAM" id="Coils"/>
    </source>
</evidence>
<dbReference type="GO" id="GO:0016020">
    <property type="term" value="C:membrane"/>
    <property type="evidence" value="ECO:0007669"/>
    <property type="project" value="UniProtKB-SubCell"/>
</dbReference>
<evidence type="ECO:0000256" key="2">
    <source>
        <dbReference type="ARBA" id="ARBA00007345"/>
    </source>
</evidence>
<dbReference type="InterPro" id="IPR023575">
    <property type="entry name" value="Ribosomal_uS19_SF"/>
</dbReference>
<sequence>MADEQTTPRKRTFRKFTYRGIDLDQLLDLSSEQFMELVHCRARRRFQRGLKRKPMGLIKKLRAAKKAAAAGEKPECVKTHLRNMIIVPEMIGSVIGVYNGKVFNQIEIKPEMTGHYLAEFSISYKPVKHGRPGIGATHSSKFVPLNAEHIATMFKKGQDYQSQLELKKESLYTTIKALHGESNDELYALAGVQLQDFEAFQSFIVGMLQVYDQTVNQPSSRYDFRSPALKLSFDFQSAVKLSHQRLKSATSNMSHHAHNLTTTEDNTNDGTPDESIKEVMNGMLREVSENADQLERDMQQNMIVFSDDDARIETVLKQEQNEHRVTLLDHDNNEYIMMRPSDSTIIIDDPQLIHDFILIIVTSFVLGWMFTWIGLPAFFGYILTGILIGPSGYNLIQELIQIETLAQLGVVLLIFVLGLEFSLEKLKKMWRLAVGGAMTILIVTVLVFILMGIILGVDLKEAVFVGACISLSSTAIVVKCVSPDQLDHLYGLLVMQDVILGFMLAIIPALSKSGVQILVAVIRISISFIVFGLICYVILRLIPMVPRRIKHSAPVQTIGKNHELMLLGTVAICMTMLIISEHLGLGMEIGCFAAGVIIRSRKGMFETSLKLIEPVKDLFACLFFACMGLHIYPSFLASEAMLLFTLAAAVIGFKYIATCIILYLFKFDIQKSSNMAIALAQISEFAFILASRAKQLSIISREVYYLLLAITSITLISTPVLLKVTYRTSKAAPHNHHHSEEGLSTISVGMTEAEKLA</sequence>
<dbReference type="Proteomes" id="UP000613177">
    <property type="component" value="Unassembled WGS sequence"/>
</dbReference>
<name>A0A8H7VW97_9FUNG</name>
<dbReference type="NCBIfam" id="NF003121">
    <property type="entry name" value="PRK04038.1"/>
    <property type="match status" value="1"/>
</dbReference>
<dbReference type="Pfam" id="PF00203">
    <property type="entry name" value="Ribosomal_S19"/>
    <property type="match status" value="1"/>
</dbReference>
<dbReference type="PRINTS" id="PR00975">
    <property type="entry name" value="RIBOSOMALS19"/>
</dbReference>
<keyword evidence="10 15" id="KW-0472">Membrane</keyword>
<evidence type="ECO:0000256" key="15">
    <source>
        <dbReference type="SAM" id="Phobius"/>
    </source>
</evidence>
<keyword evidence="5 15" id="KW-0812">Transmembrane</keyword>
<keyword evidence="13" id="KW-0175">Coiled coil</keyword>
<feature type="region of interest" description="Disordered" evidence="14">
    <location>
        <begin position="250"/>
        <end position="272"/>
    </location>
</feature>
<dbReference type="InterPro" id="IPR038770">
    <property type="entry name" value="Na+/solute_symporter_sf"/>
</dbReference>
<evidence type="ECO:0000313" key="18">
    <source>
        <dbReference type="Proteomes" id="UP000613177"/>
    </source>
</evidence>
<dbReference type="GO" id="GO:0003735">
    <property type="term" value="F:structural constituent of ribosome"/>
    <property type="evidence" value="ECO:0007669"/>
    <property type="project" value="InterPro"/>
</dbReference>
<keyword evidence="4" id="KW-0050">Antiport</keyword>
<dbReference type="InterPro" id="IPR045158">
    <property type="entry name" value="KEA4/5/6-like"/>
</dbReference>
<evidence type="ECO:0000256" key="8">
    <source>
        <dbReference type="ARBA" id="ARBA00022989"/>
    </source>
</evidence>
<evidence type="ECO:0000259" key="16">
    <source>
        <dbReference type="Pfam" id="PF00999"/>
    </source>
</evidence>
<dbReference type="PANTHER" id="PTHR16254:SF14">
    <property type="entry name" value="TRANSMEMBRANE AND COILED-COIL DOMAIN-CONTAINING PROTEIN 3"/>
    <property type="match status" value="1"/>
</dbReference>
<dbReference type="NCBIfam" id="TIGR01025">
    <property type="entry name" value="uS19_arch"/>
    <property type="match status" value="1"/>
</dbReference>
<dbReference type="GO" id="GO:0015386">
    <property type="term" value="F:potassium:proton antiporter activity"/>
    <property type="evidence" value="ECO:0007669"/>
    <property type="project" value="InterPro"/>
</dbReference>
<dbReference type="HAMAP" id="MF_00531">
    <property type="entry name" value="Ribosomal_uS19"/>
    <property type="match status" value="1"/>
</dbReference>
<keyword evidence="9" id="KW-0406">Ion transport</keyword>
<feature type="transmembrane region" description="Helical" evidence="15">
    <location>
        <begin position="517"/>
        <end position="542"/>
    </location>
</feature>
<evidence type="ECO:0000256" key="6">
    <source>
        <dbReference type="ARBA" id="ARBA00022729"/>
    </source>
</evidence>
<dbReference type="GO" id="GO:0006412">
    <property type="term" value="P:translation"/>
    <property type="evidence" value="ECO:0007669"/>
    <property type="project" value="InterPro"/>
</dbReference>
<comment type="caution">
    <text evidence="17">The sequence shown here is derived from an EMBL/GenBank/DDBJ whole genome shotgun (WGS) entry which is preliminary data.</text>
</comment>
<evidence type="ECO:0000256" key="4">
    <source>
        <dbReference type="ARBA" id="ARBA00022449"/>
    </source>
</evidence>
<accession>A0A8H7VW97</accession>
<keyword evidence="18" id="KW-1185">Reference proteome</keyword>